<keyword evidence="1" id="KW-1133">Transmembrane helix</keyword>
<dbReference type="Proteomes" id="UP000051249">
    <property type="component" value="Unassembled WGS sequence"/>
</dbReference>
<evidence type="ECO:0000313" key="3">
    <source>
        <dbReference type="Proteomes" id="UP000051249"/>
    </source>
</evidence>
<feature type="transmembrane region" description="Helical" evidence="1">
    <location>
        <begin position="95"/>
        <end position="115"/>
    </location>
</feature>
<name>A0A0R2NFQ3_9LACO</name>
<dbReference type="RefSeq" id="WP_057799912.1">
    <property type="nucleotide sequence ID" value="NZ_BJZZ01000023.1"/>
</dbReference>
<protein>
    <submittedName>
        <fullName evidence="2">Uncharacterized protein</fullName>
    </submittedName>
</protein>
<keyword evidence="1" id="KW-0812">Transmembrane</keyword>
<accession>A0A0R2NFQ3</accession>
<dbReference type="OrthoDB" id="2249789at2"/>
<organism evidence="2 3">
    <name type="scientific">Pediococcus argentinicus</name>
    <dbReference type="NCBI Taxonomy" id="480391"/>
    <lineage>
        <taxon>Bacteria</taxon>
        <taxon>Bacillati</taxon>
        <taxon>Bacillota</taxon>
        <taxon>Bacilli</taxon>
        <taxon>Lactobacillales</taxon>
        <taxon>Lactobacillaceae</taxon>
        <taxon>Pediococcus</taxon>
    </lineage>
</organism>
<evidence type="ECO:0000313" key="2">
    <source>
        <dbReference type="EMBL" id="KRO24670.1"/>
    </source>
</evidence>
<comment type="caution">
    <text evidence="2">The sequence shown here is derived from an EMBL/GenBank/DDBJ whole genome shotgun (WGS) entry which is preliminary data.</text>
</comment>
<dbReference type="EMBL" id="JQCQ01000024">
    <property type="protein sequence ID" value="KRO24670.1"/>
    <property type="molecule type" value="Genomic_DNA"/>
</dbReference>
<evidence type="ECO:0000256" key="1">
    <source>
        <dbReference type="SAM" id="Phobius"/>
    </source>
</evidence>
<feature type="transmembrane region" description="Helical" evidence="1">
    <location>
        <begin position="72"/>
        <end position="89"/>
    </location>
</feature>
<keyword evidence="3" id="KW-1185">Reference proteome</keyword>
<gene>
    <name evidence="2" type="ORF">IV88_GL000800</name>
</gene>
<dbReference type="AlphaFoldDB" id="A0A0R2NFQ3"/>
<sequence length="156" mass="17292">MSELENHSQNEEEFATALLTPWVKGKVSVDDNFLRMNIPNTILFNLIPAGKRSNKTPISTISNISSSTKYKLPRMIIGAIIVIIGFSMLSSSAFAALIAMILGVFIVGSGIQTIFEYENMGNSKQLEFPFYEANHVSTFVEHVSGIVEKHYMDANN</sequence>
<proteinExistence type="predicted"/>
<dbReference type="PATRIC" id="fig|480391.4.peg.811"/>
<reference evidence="2 3" key="1">
    <citation type="journal article" date="2015" name="Genome Announc.">
        <title>Expanding the biotechnology potential of lactobacilli through comparative genomics of 213 strains and associated genera.</title>
        <authorList>
            <person name="Sun Z."/>
            <person name="Harris H.M."/>
            <person name="McCann A."/>
            <person name="Guo C."/>
            <person name="Argimon S."/>
            <person name="Zhang W."/>
            <person name="Yang X."/>
            <person name="Jeffery I.B."/>
            <person name="Cooney J.C."/>
            <person name="Kagawa T.F."/>
            <person name="Liu W."/>
            <person name="Song Y."/>
            <person name="Salvetti E."/>
            <person name="Wrobel A."/>
            <person name="Rasinkangas P."/>
            <person name="Parkhill J."/>
            <person name="Rea M.C."/>
            <person name="O'Sullivan O."/>
            <person name="Ritari J."/>
            <person name="Douillard F.P."/>
            <person name="Paul Ross R."/>
            <person name="Yang R."/>
            <person name="Briner A.E."/>
            <person name="Felis G.E."/>
            <person name="de Vos W.M."/>
            <person name="Barrangou R."/>
            <person name="Klaenhammer T.R."/>
            <person name="Caufield P.W."/>
            <person name="Cui Y."/>
            <person name="Zhang H."/>
            <person name="O'Toole P.W."/>
        </authorList>
    </citation>
    <scope>NUCLEOTIDE SEQUENCE [LARGE SCALE GENOMIC DNA]</scope>
    <source>
        <strain evidence="2 3">DSM 23026</strain>
    </source>
</reference>
<keyword evidence="1" id="KW-0472">Membrane</keyword>